<keyword evidence="3" id="KW-1185">Reference proteome</keyword>
<gene>
    <name evidence="2" type="ORF">EYF80_037156</name>
</gene>
<dbReference type="Proteomes" id="UP000314294">
    <property type="component" value="Unassembled WGS sequence"/>
</dbReference>
<dbReference type="AlphaFoldDB" id="A0A4Z2GGP3"/>
<evidence type="ECO:0000313" key="3">
    <source>
        <dbReference type="Proteomes" id="UP000314294"/>
    </source>
</evidence>
<proteinExistence type="predicted"/>
<evidence type="ECO:0000256" key="1">
    <source>
        <dbReference type="SAM" id="MobiDB-lite"/>
    </source>
</evidence>
<feature type="region of interest" description="Disordered" evidence="1">
    <location>
        <begin position="66"/>
        <end position="113"/>
    </location>
</feature>
<dbReference type="EMBL" id="SRLO01000540">
    <property type="protein sequence ID" value="TNN52646.1"/>
    <property type="molecule type" value="Genomic_DNA"/>
</dbReference>
<evidence type="ECO:0000313" key="2">
    <source>
        <dbReference type="EMBL" id="TNN52646.1"/>
    </source>
</evidence>
<name>A0A4Z2GGP3_9TELE</name>
<protein>
    <submittedName>
        <fullName evidence="2">Uncharacterized protein</fullName>
    </submittedName>
</protein>
<organism evidence="2 3">
    <name type="scientific">Liparis tanakae</name>
    <name type="common">Tanaka's snailfish</name>
    <dbReference type="NCBI Taxonomy" id="230148"/>
    <lineage>
        <taxon>Eukaryota</taxon>
        <taxon>Metazoa</taxon>
        <taxon>Chordata</taxon>
        <taxon>Craniata</taxon>
        <taxon>Vertebrata</taxon>
        <taxon>Euteleostomi</taxon>
        <taxon>Actinopterygii</taxon>
        <taxon>Neopterygii</taxon>
        <taxon>Teleostei</taxon>
        <taxon>Neoteleostei</taxon>
        <taxon>Acanthomorphata</taxon>
        <taxon>Eupercaria</taxon>
        <taxon>Perciformes</taxon>
        <taxon>Cottioidei</taxon>
        <taxon>Cottales</taxon>
        <taxon>Liparidae</taxon>
        <taxon>Liparis</taxon>
    </lineage>
</organism>
<sequence>MASLNRPTTSSPSQSVALKPLQLFNRQAEFGQRLGDFPRLFGESVGHGRHHGRAFGTAALRQEESNIGVWDQTADRLPQQDAGQRGRDQVGRAERHDGTNLKERKSSSSNQTE</sequence>
<comment type="caution">
    <text evidence="2">The sequence shown here is derived from an EMBL/GenBank/DDBJ whole genome shotgun (WGS) entry which is preliminary data.</text>
</comment>
<accession>A0A4Z2GGP3</accession>
<feature type="compositionally biased region" description="Basic and acidic residues" evidence="1">
    <location>
        <begin position="84"/>
        <end position="106"/>
    </location>
</feature>
<reference evidence="2 3" key="1">
    <citation type="submission" date="2019-03" db="EMBL/GenBank/DDBJ databases">
        <title>First draft genome of Liparis tanakae, snailfish: a comprehensive survey of snailfish specific genes.</title>
        <authorList>
            <person name="Kim W."/>
            <person name="Song I."/>
            <person name="Jeong J.-H."/>
            <person name="Kim D."/>
            <person name="Kim S."/>
            <person name="Ryu S."/>
            <person name="Song J.Y."/>
            <person name="Lee S.K."/>
        </authorList>
    </citation>
    <scope>NUCLEOTIDE SEQUENCE [LARGE SCALE GENOMIC DNA]</scope>
    <source>
        <tissue evidence="2">Muscle</tissue>
    </source>
</reference>